<organism evidence="2">
    <name type="scientific">Penicillium chrysogenum</name>
    <name type="common">Penicillium notatum</name>
    <dbReference type="NCBI Taxonomy" id="5076"/>
    <lineage>
        <taxon>Eukaryota</taxon>
        <taxon>Fungi</taxon>
        <taxon>Dikarya</taxon>
        <taxon>Ascomycota</taxon>
        <taxon>Pezizomycotina</taxon>
        <taxon>Eurotiomycetes</taxon>
        <taxon>Eurotiomycetidae</taxon>
        <taxon>Eurotiales</taxon>
        <taxon>Aspergillaceae</taxon>
        <taxon>Penicillium</taxon>
        <taxon>Penicillium chrysogenum species complex</taxon>
    </lineage>
</organism>
<name>A0A167YGT4_PENCH</name>
<dbReference type="AlphaFoldDB" id="A0A167YGT4"/>
<proteinExistence type="predicted"/>
<dbReference type="Proteomes" id="UP000076449">
    <property type="component" value="Chromosome I"/>
</dbReference>
<gene>
    <name evidence="2" type="ORF">EN45_042910</name>
</gene>
<evidence type="ECO:0000256" key="1">
    <source>
        <dbReference type="SAM" id="SignalP"/>
    </source>
</evidence>
<keyword evidence="1" id="KW-0732">Signal</keyword>
<dbReference type="PhylomeDB" id="A0A167YGT4"/>
<protein>
    <submittedName>
        <fullName evidence="2">Uncharacterized protein</fullName>
    </submittedName>
</protein>
<dbReference type="EMBL" id="CM002798">
    <property type="protein sequence ID" value="KZN94103.1"/>
    <property type="molecule type" value="Genomic_DNA"/>
</dbReference>
<reference evidence="2" key="1">
    <citation type="journal article" date="2014" name="Genome Announc.">
        <title>Complete sequencing and chromosome-scale genome assembly of the industrial progenitor strain P2niaD18 from the penicillin producer Penicillium chrysogenum.</title>
        <authorList>
            <person name="Specht T."/>
            <person name="Dahlmann T.A."/>
            <person name="Zadra I."/>
            <person name="Kurnsteiner H."/>
            <person name="Kuck U."/>
        </authorList>
    </citation>
    <scope>NUCLEOTIDE SEQUENCE [LARGE SCALE GENOMIC DNA]</scope>
    <source>
        <strain evidence="2">P2niaD18</strain>
    </source>
</reference>
<feature type="chain" id="PRO_5007894747" evidence="1">
    <location>
        <begin position="19"/>
        <end position="202"/>
    </location>
</feature>
<evidence type="ECO:0000313" key="2">
    <source>
        <dbReference type="EMBL" id="KZN94103.1"/>
    </source>
</evidence>
<feature type="signal peptide" evidence="1">
    <location>
        <begin position="1"/>
        <end position="18"/>
    </location>
</feature>
<accession>A0A167YGT4</accession>
<sequence>MRTSIFAAAFLASLGARAKESSTRTTIGIFSPTWDNDLPGVTSYAASVAGINAEATTYHVGCMDDVAKSDCDIVTSWTITQGPETVNFAAQYVATNPGTDGYDVTVTETYDCSFKSWSESASCTMSASMGGTVRGGSTASSSSSSATSSTAASSYYKMDVTGGVKSFTAPAATETPGAAAAGPAGSLITAAPVVAAAVAALL</sequence>